<dbReference type="AlphaFoldDB" id="A0A2Z7AF06"/>
<dbReference type="EMBL" id="KV015903">
    <property type="protein sequence ID" value="KZV20293.1"/>
    <property type="molecule type" value="Genomic_DNA"/>
</dbReference>
<evidence type="ECO:0000313" key="2">
    <source>
        <dbReference type="EMBL" id="KZV20293.1"/>
    </source>
</evidence>
<evidence type="ECO:0000256" key="1">
    <source>
        <dbReference type="SAM" id="MobiDB-lite"/>
    </source>
</evidence>
<feature type="compositionally biased region" description="Polar residues" evidence="1">
    <location>
        <begin position="1"/>
        <end position="10"/>
    </location>
</feature>
<reference evidence="2 3" key="1">
    <citation type="journal article" date="2015" name="Proc. Natl. Acad. Sci. U.S.A.">
        <title>The resurrection genome of Boea hygrometrica: A blueprint for survival of dehydration.</title>
        <authorList>
            <person name="Xiao L."/>
            <person name="Yang G."/>
            <person name="Zhang L."/>
            <person name="Yang X."/>
            <person name="Zhao S."/>
            <person name="Ji Z."/>
            <person name="Zhou Q."/>
            <person name="Hu M."/>
            <person name="Wang Y."/>
            <person name="Chen M."/>
            <person name="Xu Y."/>
            <person name="Jin H."/>
            <person name="Xiao X."/>
            <person name="Hu G."/>
            <person name="Bao F."/>
            <person name="Hu Y."/>
            <person name="Wan P."/>
            <person name="Li L."/>
            <person name="Deng X."/>
            <person name="Kuang T."/>
            <person name="Xiang C."/>
            <person name="Zhu J.K."/>
            <person name="Oliver M.J."/>
            <person name="He Y."/>
        </authorList>
    </citation>
    <scope>NUCLEOTIDE SEQUENCE [LARGE SCALE GENOMIC DNA]</scope>
    <source>
        <strain evidence="3">cv. XS01</strain>
    </source>
</reference>
<sequence>MASDTKSTNLIKGKPGIGDGPSSSSSKSKIIESKKKVSEFSTKQSADAKHKSANNVSKLVCIDLQTFSFCPYYES</sequence>
<feature type="compositionally biased region" description="Basic and acidic residues" evidence="1">
    <location>
        <begin position="29"/>
        <end position="38"/>
    </location>
</feature>
<name>A0A2Z7AF06_9LAMI</name>
<proteinExistence type="predicted"/>
<accession>A0A2Z7AF06</accession>
<dbReference type="Proteomes" id="UP000250235">
    <property type="component" value="Unassembled WGS sequence"/>
</dbReference>
<gene>
    <name evidence="2" type="ORF">F511_43390</name>
</gene>
<feature type="region of interest" description="Disordered" evidence="1">
    <location>
        <begin position="1"/>
        <end position="52"/>
    </location>
</feature>
<evidence type="ECO:0000313" key="3">
    <source>
        <dbReference type="Proteomes" id="UP000250235"/>
    </source>
</evidence>
<protein>
    <submittedName>
        <fullName evidence="2">Uncharacterized protein</fullName>
    </submittedName>
</protein>
<keyword evidence="3" id="KW-1185">Reference proteome</keyword>
<organism evidence="2 3">
    <name type="scientific">Dorcoceras hygrometricum</name>
    <dbReference type="NCBI Taxonomy" id="472368"/>
    <lineage>
        <taxon>Eukaryota</taxon>
        <taxon>Viridiplantae</taxon>
        <taxon>Streptophyta</taxon>
        <taxon>Embryophyta</taxon>
        <taxon>Tracheophyta</taxon>
        <taxon>Spermatophyta</taxon>
        <taxon>Magnoliopsida</taxon>
        <taxon>eudicotyledons</taxon>
        <taxon>Gunneridae</taxon>
        <taxon>Pentapetalae</taxon>
        <taxon>asterids</taxon>
        <taxon>lamiids</taxon>
        <taxon>Lamiales</taxon>
        <taxon>Gesneriaceae</taxon>
        <taxon>Didymocarpoideae</taxon>
        <taxon>Trichosporeae</taxon>
        <taxon>Loxocarpinae</taxon>
        <taxon>Dorcoceras</taxon>
    </lineage>
</organism>